<sequence length="811" mass="90851">MQGPQSICIVIGLRYTGTAEELDESVAEADEVAQAARESGLFTQVYEVIERHAIEFTEDQVKNMLGQIQEKVNLAVNDLKNNSTLVLFYAGHGGFKDGPTLIGSAANWISLEPLLLSELAKRREENKQLQLHCIHLGLVLSCCRADVKEFHALNVADNGLQKPKEGDTLSKLFACGTSGYAVDSVLLGFSFAYYLRKRPNDLDTLLKRTCQDVQHLSIGYISPRFVPHGNDGTIDLHYDRTDGVTPIMTDVELMHLKDARLLAKHIFELVQKEIRSENGYDQMRQVLSDIAELVRSQERRVSNLQVQLRALCCKDMQSLQEALEKSLSNSILSIDENDASIFMLVPRKTFEAFYAALTDNLQNLAEDTYGMYGDREKADAELDTALDCRAPLVKEVLLKIGSLYKEHRFTPQSEEPRDVQPHHTFIESRGASPSSLSRQERRQVIDNVCDLLKRLGIDCETVYLLEGSLWIVLRTAQKLEMDKELSLERELSVYIRGCVESKKLGWIFAQDPEVKRTALVPPVVLNLVRFASDICAKLKREGCNDDFSCTWLDVLGLKDILSPTVVGQQLWLLVNGQELDDDHLLRTTTGLQIVSAPKWESLAWHPKLVEPLAKLPQRLPLLARTKGFQHLCLAIHGLCCTQTVSMLSNLSLQVVRDLLERDAALECVDPFKLLKEVFRQLLLEWHHQHSRSIQSRERPTLAASSAEASPPAALQTARNVILDLHKQLVSLPKTQKRLLKLAAVPLNAPPALIDEFSRVLKALGQPVTTRGGPSTNDEVDGEVVATLDALLANIESMGCENALDHFIDEWK</sequence>
<reference evidence="2 3" key="1">
    <citation type="submission" date="2024-02" db="EMBL/GenBank/DDBJ databases">
        <authorList>
            <person name="Chen Y."/>
            <person name="Shah S."/>
            <person name="Dougan E. K."/>
            <person name="Thang M."/>
            <person name="Chan C."/>
        </authorList>
    </citation>
    <scope>NUCLEOTIDE SEQUENCE [LARGE SCALE GENOMIC DNA]</scope>
</reference>
<proteinExistence type="predicted"/>
<evidence type="ECO:0000256" key="1">
    <source>
        <dbReference type="SAM" id="MobiDB-lite"/>
    </source>
</evidence>
<feature type="region of interest" description="Disordered" evidence="1">
    <location>
        <begin position="411"/>
        <end position="438"/>
    </location>
</feature>
<dbReference type="EMBL" id="CAXAMM010017324">
    <property type="protein sequence ID" value="CAK9040881.1"/>
    <property type="molecule type" value="Genomic_DNA"/>
</dbReference>
<protein>
    <submittedName>
        <fullName evidence="2">Uncharacterized protein</fullName>
    </submittedName>
</protein>
<organism evidence="2 3">
    <name type="scientific">Durusdinium trenchii</name>
    <dbReference type="NCBI Taxonomy" id="1381693"/>
    <lineage>
        <taxon>Eukaryota</taxon>
        <taxon>Sar</taxon>
        <taxon>Alveolata</taxon>
        <taxon>Dinophyceae</taxon>
        <taxon>Suessiales</taxon>
        <taxon>Symbiodiniaceae</taxon>
        <taxon>Durusdinium</taxon>
    </lineage>
</organism>
<name>A0ABP0LQ22_9DINO</name>
<feature type="compositionally biased region" description="Basic and acidic residues" evidence="1">
    <location>
        <begin position="411"/>
        <end position="426"/>
    </location>
</feature>
<dbReference type="Proteomes" id="UP001642464">
    <property type="component" value="Unassembled WGS sequence"/>
</dbReference>
<evidence type="ECO:0000313" key="3">
    <source>
        <dbReference type="Proteomes" id="UP001642464"/>
    </source>
</evidence>
<keyword evidence="3" id="KW-1185">Reference proteome</keyword>
<gene>
    <name evidence="2" type="ORF">SCF082_LOCUS23697</name>
</gene>
<comment type="caution">
    <text evidence="2">The sequence shown here is derived from an EMBL/GenBank/DDBJ whole genome shotgun (WGS) entry which is preliminary data.</text>
</comment>
<accession>A0ABP0LQ22</accession>
<evidence type="ECO:0000313" key="2">
    <source>
        <dbReference type="EMBL" id="CAK9040881.1"/>
    </source>
</evidence>